<organism evidence="1 2">
    <name type="scientific">Modestobacter italicus (strain DSM 44449 / CECT 9708 / BC 501)</name>
    <dbReference type="NCBI Taxonomy" id="2732864"/>
    <lineage>
        <taxon>Bacteria</taxon>
        <taxon>Bacillati</taxon>
        <taxon>Actinomycetota</taxon>
        <taxon>Actinomycetes</taxon>
        <taxon>Geodermatophilales</taxon>
        <taxon>Geodermatophilaceae</taxon>
        <taxon>Modestobacter</taxon>
    </lineage>
</organism>
<dbReference type="Pfam" id="PF02288">
    <property type="entry name" value="Dehydratase_MU"/>
    <property type="match status" value="1"/>
</dbReference>
<reference evidence="1 2" key="1">
    <citation type="journal article" date="2012" name="J. Bacteriol.">
        <title>Genome Sequence of Radiation-Resistant Modestobacter marinus Strain BC501, a Representative Actinobacterium That Thrives on Calcareous Stone Surfaces.</title>
        <authorList>
            <person name="Normand P."/>
            <person name="Gury J."/>
            <person name="Pujic P."/>
            <person name="Chouaia B."/>
            <person name="Crotti E."/>
            <person name="Brusetti L."/>
            <person name="Daffonchio D."/>
            <person name="Vacherie B."/>
            <person name="Barbe V."/>
            <person name="Medigue C."/>
            <person name="Calteau A."/>
            <person name="Ghodhbane-Gtari F."/>
            <person name="Essoussi I."/>
            <person name="Nouioui I."/>
            <person name="Abbassi-Ghozzi I."/>
            <person name="Gtari M."/>
        </authorList>
    </citation>
    <scope>NUCLEOTIDE SEQUENCE [LARGE SCALE GENOMIC DNA]</scope>
    <source>
        <strain evidence="2">BC 501</strain>
    </source>
</reference>
<name>I4EQU9_MODI5</name>
<sequence length="115" mass="11813">MTGPGERPAVLVHRQRGAPPEVLREVCAGVEEEGVPVEVVDAPDGLTATALAHAAAQASRLEVGIGVDAAGATAVHHAKLPVDRPPATGRAEATAPDRRRIGRTGARVVKNLPLD</sequence>
<protein>
    <submittedName>
        <fullName evidence="1">Propanediol dehydratase medium subunit</fullName>
        <ecNumber evidence="1">4.2.1.28</ecNumber>
    </submittedName>
</protein>
<dbReference type="KEGG" id="mmar:MODMU_0300"/>
<dbReference type="GO" id="GO:0050215">
    <property type="term" value="F:propanediol dehydratase activity"/>
    <property type="evidence" value="ECO:0007669"/>
    <property type="project" value="UniProtKB-EC"/>
</dbReference>
<dbReference type="Gene3D" id="3.40.50.10150">
    <property type="entry name" value="B12-dependent dehydatase associated subunit"/>
    <property type="match status" value="1"/>
</dbReference>
<dbReference type="EC" id="4.2.1.28" evidence="1"/>
<dbReference type="InterPro" id="IPR010254">
    <property type="entry name" value="B12-dep_deHydtase_bsu"/>
</dbReference>
<dbReference type="OrthoDB" id="3691278at2"/>
<keyword evidence="2" id="KW-1185">Reference proteome</keyword>
<dbReference type="HOGENOM" id="CLU_139758_1_0_11"/>
<dbReference type="InterPro" id="IPR003208">
    <property type="entry name" value="Dehydtase/Dehydtase_re"/>
</dbReference>
<dbReference type="OMA" id="HHAGAIN"/>
<dbReference type="Proteomes" id="UP000006461">
    <property type="component" value="Chromosome"/>
</dbReference>
<dbReference type="EMBL" id="FO203431">
    <property type="protein sequence ID" value="CCH85762.1"/>
    <property type="molecule type" value="Genomic_DNA"/>
</dbReference>
<dbReference type="STRING" id="477641.MODMU_0300"/>
<evidence type="ECO:0000313" key="2">
    <source>
        <dbReference type="Proteomes" id="UP000006461"/>
    </source>
</evidence>
<gene>
    <name evidence="1" type="primary">pduD</name>
    <name evidence="1" type="ordered locus">MODMU_0300</name>
</gene>
<keyword evidence="1" id="KW-0456">Lyase</keyword>
<dbReference type="eggNOG" id="ENOG503354T">
    <property type="taxonomic scope" value="Bacteria"/>
</dbReference>
<accession>I4EQU9</accession>
<proteinExistence type="predicted"/>
<evidence type="ECO:0000313" key="1">
    <source>
        <dbReference type="EMBL" id="CCH85762.1"/>
    </source>
</evidence>
<dbReference type="AlphaFoldDB" id="I4EQU9"/>
<dbReference type="SUPFAM" id="SSF52968">
    <property type="entry name" value="B12-dependent dehydatase associated subunit"/>
    <property type="match status" value="1"/>
</dbReference>